<dbReference type="GO" id="GO:0045176">
    <property type="term" value="P:apical protein localization"/>
    <property type="evidence" value="ECO:0007669"/>
    <property type="project" value="TreeGrafter"/>
</dbReference>
<feature type="compositionally biased region" description="Basic and acidic residues" evidence="1">
    <location>
        <begin position="228"/>
        <end position="241"/>
    </location>
</feature>
<feature type="region of interest" description="Disordered" evidence="1">
    <location>
        <begin position="334"/>
        <end position="391"/>
    </location>
</feature>
<dbReference type="EMBL" id="JH712116">
    <property type="protein sequence ID" value="EFO23071.1"/>
    <property type="molecule type" value="Genomic_DNA"/>
</dbReference>
<dbReference type="Gene3D" id="1.25.10.10">
    <property type="entry name" value="Leucine-rich Repeat Variant"/>
    <property type="match status" value="1"/>
</dbReference>
<dbReference type="RefSeq" id="XP_003140997.1">
    <property type="nucleotide sequence ID" value="XM_003140949.1"/>
</dbReference>
<gene>
    <name evidence="3" type="ORF">LOAG_05413</name>
</gene>
<feature type="compositionally biased region" description="Low complexity" evidence="1">
    <location>
        <begin position="258"/>
        <end position="273"/>
    </location>
</feature>
<evidence type="ECO:0000313" key="3">
    <source>
        <dbReference type="EMBL" id="EFO23071.1"/>
    </source>
</evidence>
<dbReference type="InterPro" id="IPR045789">
    <property type="entry name" value="Insc_C"/>
</dbReference>
<dbReference type="GO" id="GO:0008093">
    <property type="term" value="F:cytoskeletal anchor activity"/>
    <property type="evidence" value="ECO:0007669"/>
    <property type="project" value="TreeGrafter"/>
</dbReference>
<dbReference type="InterPro" id="IPR011989">
    <property type="entry name" value="ARM-like"/>
</dbReference>
<dbReference type="InterPro" id="IPR016024">
    <property type="entry name" value="ARM-type_fold"/>
</dbReference>
<feature type="compositionally biased region" description="Low complexity" evidence="1">
    <location>
        <begin position="334"/>
        <end position="345"/>
    </location>
</feature>
<dbReference type="InterPro" id="IPR039921">
    <property type="entry name" value="Inscuteable"/>
</dbReference>
<dbReference type="CTD" id="9942824"/>
<dbReference type="GO" id="GO:0009786">
    <property type="term" value="P:regulation of asymmetric cell division"/>
    <property type="evidence" value="ECO:0007669"/>
    <property type="project" value="TreeGrafter"/>
</dbReference>
<feature type="compositionally biased region" description="Polar residues" evidence="1">
    <location>
        <begin position="283"/>
        <end position="294"/>
    </location>
</feature>
<feature type="region of interest" description="Disordered" evidence="1">
    <location>
        <begin position="226"/>
        <end position="315"/>
    </location>
</feature>
<dbReference type="SUPFAM" id="SSF48371">
    <property type="entry name" value="ARM repeat"/>
    <property type="match status" value="1"/>
</dbReference>
<dbReference type="InParanoid" id="A0A1S0U0K1"/>
<accession>A0A1S0U0K1</accession>
<evidence type="ECO:0000256" key="1">
    <source>
        <dbReference type="SAM" id="MobiDB-lite"/>
    </source>
</evidence>
<dbReference type="PANTHER" id="PTHR21386:SF0">
    <property type="entry name" value="PROTEIN INSCUTEABLE HOMOLOG"/>
    <property type="match status" value="1"/>
</dbReference>
<dbReference type="AlphaFoldDB" id="A0A1S0U0K1"/>
<feature type="domain" description="Protein inscuteable homologue C-terminal" evidence="2">
    <location>
        <begin position="608"/>
        <end position="824"/>
    </location>
</feature>
<reference evidence="3" key="1">
    <citation type="submission" date="2012-04" db="EMBL/GenBank/DDBJ databases">
        <title>The Genome Sequence of Loa loa.</title>
        <authorList>
            <consortium name="The Broad Institute Genome Sequencing Platform"/>
            <consortium name="Broad Institute Genome Sequencing Center for Infectious Disease"/>
            <person name="Nutman T.B."/>
            <person name="Fink D.L."/>
            <person name="Russ C."/>
            <person name="Young S."/>
            <person name="Zeng Q."/>
            <person name="Gargeya S."/>
            <person name="Alvarado L."/>
            <person name="Berlin A."/>
            <person name="Chapman S.B."/>
            <person name="Chen Z."/>
            <person name="Freedman E."/>
            <person name="Gellesch M."/>
            <person name="Goldberg J."/>
            <person name="Griggs A."/>
            <person name="Gujja S."/>
            <person name="Heilman E.R."/>
            <person name="Heiman D."/>
            <person name="Howarth C."/>
            <person name="Mehta T."/>
            <person name="Neiman D."/>
            <person name="Pearson M."/>
            <person name="Roberts A."/>
            <person name="Saif S."/>
            <person name="Shea T."/>
            <person name="Shenoy N."/>
            <person name="Sisk P."/>
            <person name="Stolte C."/>
            <person name="Sykes S."/>
            <person name="White J."/>
            <person name="Yandava C."/>
            <person name="Haas B."/>
            <person name="Henn M.R."/>
            <person name="Nusbaum C."/>
            <person name="Birren B."/>
        </authorList>
    </citation>
    <scope>NUCLEOTIDE SEQUENCE [LARGE SCALE GENOMIC DNA]</scope>
</reference>
<dbReference type="KEGG" id="loa:LOAG_05413"/>
<dbReference type="GO" id="GO:0045179">
    <property type="term" value="C:apical cortex"/>
    <property type="evidence" value="ECO:0007669"/>
    <property type="project" value="TreeGrafter"/>
</dbReference>
<dbReference type="FunCoup" id="A0A1S0U0K1">
    <property type="interactions" value="18"/>
</dbReference>
<name>A0A1S0U0K1_LOALO</name>
<dbReference type="GO" id="GO:0008356">
    <property type="term" value="P:asymmetric cell division"/>
    <property type="evidence" value="ECO:0007669"/>
    <property type="project" value="InterPro"/>
</dbReference>
<dbReference type="GO" id="GO:0000132">
    <property type="term" value="P:establishment of mitotic spindle orientation"/>
    <property type="evidence" value="ECO:0007669"/>
    <property type="project" value="TreeGrafter"/>
</dbReference>
<sequence>MASVPVRALNALCNETPRNIQEWLTELTITNEPECIFILYAKSFLDITEQQHHLSTTSNYSENQTERIHSDSISCNSAPVKPKRCIARMMSSSSGHIMTASTPAPSMKTEKYRTTVCYQLDEAKKNTSIKLNPASISAFIRVKPCKDSDDNKTDKVESECNSVMSEISTKTLDQSVLPKIPVHSATASFSLTNRSLTPKISTKANGYRCRLRGKSQKSYRSQLQQLQKQREKETIENDRKPNNRTSMITDKTMIVNDSLPYSSAKSSSSKVDSNQWIAKPDDQSVSVASEQSRTCLRIRPNPSSSHNMSTNNNPDNCETTFVRQLDCFRNKLRNSSSIQNDSQSSAVTSVKFRKSPKTTISLQKKMKPDKRSDSANNYNRNQISNNQVSQKTASHGQLQIFRVNGETILQVLLDAPPNSQAIKLISNVSRCSGYDTGDGIIESTSTGVTTSAAFESIDSSTNSSIDSGQGSTELNFQNCLAKDPLNYDKTVAEERFPSYARIVNTIDHVLRVCSTFHAAINDEISEKWTSNVICEAKLLIATIQCSPSFTFLSAHDIVTARRMISDLESEQNCAEKPANAFNFLIVLLRKIVHEVLIIFARIISVYLAECTNRDRLLIIALEHLIHLMLFGDEICHVIIQCGGLESLLYFCEVPSVSNGTLRLLLRALAILCGNYRGATKFLALNKFELIIKILFTSTIACSAEAAGILTQLTNPNQNYVRLGSIMPRVVTRILEIVDKSKIAESLLLALAALANITVQETETIDILYEHNAIKRIVQAYKRPKCHSVFIEEQLLTIFISLANGAYIEALIGQGAVGLLLSLLGTNSWIHIHNCRRIQIRATKCLRTIANHGIGLKAIHELDGYLTISKVMQDNNAPMDARNNLWWITEQLEKKYQIESAV</sequence>
<feature type="compositionally biased region" description="Low complexity" evidence="1">
    <location>
        <begin position="376"/>
        <end position="386"/>
    </location>
</feature>
<feature type="compositionally biased region" description="Polar residues" evidence="1">
    <location>
        <begin position="301"/>
        <end position="315"/>
    </location>
</feature>
<dbReference type="OrthoDB" id="5796379at2759"/>
<dbReference type="GeneID" id="9942824"/>
<protein>
    <recommendedName>
        <fullName evidence="2">Protein inscuteable homologue C-terminal domain-containing protein</fullName>
    </recommendedName>
</protein>
<dbReference type="OMA" id="KRCIARM"/>
<dbReference type="Pfam" id="PF19427">
    <property type="entry name" value="Insc_C"/>
    <property type="match status" value="1"/>
</dbReference>
<evidence type="ECO:0000259" key="2">
    <source>
        <dbReference type="Pfam" id="PF19427"/>
    </source>
</evidence>
<dbReference type="PANTHER" id="PTHR21386">
    <property type="entry name" value="INSCUTEABLE"/>
    <property type="match status" value="1"/>
</dbReference>
<organism evidence="3">
    <name type="scientific">Loa loa</name>
    <name type="common">Eye worm</name>
    <name type="synonym">Filaria loa</name>
    <dbReference type="NCBI Taxonomy" id="7209"/>
    <lineage>
        <taxon>Eukaryota</taxon>
        <taxon>Metazoa</taxon>
        <taxon>Ecdysozoa</taxon>
        <taxon>Nematoda</taxon>
        <taxon>Chromadorea</taxon>
        <taxon>Rhabditida</taxon>
        <taxon>Spirurina</taxon>
        <taxon>Spiruromorpha</taxon>
        <taxon>Filarioidea</taxon>
        <taxon>Onchocercidae</taxon>
        <taxon>Loa</taxon>
    </lineage>
</organism>
<proteinExistence type="predicted"/>